<evidence type="ECO:0000256" key="4">
    <source>
        <dbReference type="ARBA" id="ARBA00022792"/>
    </source>
</evidence>
<keyword evidence="7" id="KW-0472">Membrane</keyword>
<evidence type="ECO:0000256" key="2">
    <source>
        <dbReference type="ARBA" id="ARBA00006771"/>
    </source>
</evidence>
<protein>
    <recommendedName>
        <fullName evidence="8">MICOS complex subunit MIC13</fullName>
    </recommendedName>
</protein>
<dbReference type="GO" id="GO:0061617">
    <property type="term" value="C:MICOS complex"/>
    <property type="evidence" value="ECO:0007669"/>
    <property type="project" value="UniProtKB-UniRule"/>
</dbReference>
<dbReference type="STRING" id="543379.A0A232FMV9"/>
<dbReference type="Pfam" id="PF15884">
    <property type="entry name" value="QIL1"/>
    <property type="match status" value="1"/>
</dbReference>
<organism evidence="9 10">
    <name type="scientific">Trichomalopsis sarcophagae</name>
    <dbReference type="NCBI Taxonomy" id="543379"/>
    <lineage>
        <taxon>Eukaryota</taxon>
        <taxon>Metazoa</taxon>
        <taxon>Ecdysozoa</taxon>
        <taxon>Arthropoda</taxon>
        <taxon>Hexapoda</taxon>
        <taxon>Insecta</taxon>
        <taxon>Pterygota</taxon>
        <taxon>Neoptera</taxon>
        <taxon>Endopterygota</taxon>
        <taxon>Hymenoptera</taxon>
        <taxon>Apocrita</taxon>
        <taxon>Proctotrupomorpha</taxon>
        <taxon>Chalcidoidea</taxon>
        <taxon>Pteromalidae</taxon>
        <taxon>Pteromalinae</taxon>
        <taxon>Trichomalopsis</taxon>
    </lineage>
</organism>
<comment type="subunit">
    <text evidence="8">Component of the mitochondrial contact site and cristae organizing system (MICOS) complex.</text>
</comment>
<keyword evidence="4 8" id="KW-0999">Mitochondrion inner membrane</keyword>
<evidence type="ECO:0000256" key="7">
    <source>
        <dbReference type="ARBA" id="ARBA00023136"/>
    </source>
</evidence>
<dbReference type="PANTHER" id="PTHR31816:SF3">
    <property type="entry name" value="MICOS COMPLEX SUBUNIT MIC13"/>
    <property type="match status" value="1"/>
</dbReference>
<gene>
    <name evidence="9" type="ORF">TSAR_004845</name>
</gene>
<comment type="caution">
    <text evidence="9">The sequence shown here is derived from an EMBL/GenBank/DDBJ whole genome shotgun (WGS) entry which is preliminary data.</text>
</comment>
<evidence type="ECO:0000313" key="10">
    <source>
        <dbReference type="Proteomes" id="UP000215335"/>
    </source>
</evidence>
<comment type="function">
    <text evidence="8">Component of the MICOS complex, a large protein complex of the mitochondrial inner membrane that plays crucial roles in the maintenance of crista junctions, inner membrane architecture, and formation of contact sites to the outer membrane.</text>
</comment>
<comment type="subcellular location">
    <subcellularLocation>
        <location evidence="1 8">Mitochondrion inner membrane</location>
        <topology evidence="1 8">Single-pass membrane protein</topology>
    </subcellularLocation>
</comment>
<evidence type="ECO:0000256" key="5">
    <source>
        <dbReference type="ARBA" id="ARBA00022989"/>
    </source>
</evidence>
<name>A0A232FMV9_9HYME</name>
<evidence type="ECO:0000256" key="8">
    <source>
        <dbReference type="RuleBase" id="RU363009"/>
    </source>
</evidence>
<reference evidence="9 10" key="1">
    <citation type="journal article" date="2017" name="Curr. Biol.">
        <title>The Evolution of Venom by Co-option of Single-Copy Genes.</title>
        <authorList>
            <person name="Martinson E.O."/>
            <person name="Mrinalini"/>
            <person name="Kelkar Y.D."/>
            <person name="Chang C.H."/>
            <person name="Werren J.H."/>
        </authorList>
    </citation>
    <scope>NUCLEOTIDE SEQUENCE [LARGE SCALE GENOMIC DNA]</scope>
    <source>
        <strain evidence="9 10">Alberta</strain>
        <tissue evidence="9">Whole body</tissue>
    </source>
</reference>
<keyword evidence="3" id="KW-0812">Transmembrane</keyword>
<proteinExistence type="inferred from homology"/>
<dbReference type="GO" id="GO:0042407">
    <property type="term" value="P:cristae formation"/>
    <property type="evidence" value="ECO:0007669"/>
    <property type="project" value="TreeGrafter"/>
</dbReference>
<dbReference type="EMBL" id="NNAY01000009">
    <property type="protein sequence ID" value="OXU32071.1"/>
    <property type="molecule type" value="Genomic_DNA"/>
</dbReference>
<keyword evidence="6 8" id="KW-0496">Mitochondrion</keyword>
<evidence type="ECO:0000256" key="6">
    <source>
        <dbReference type="ARBA" id="ARBA00023128"/>
    </source>
</evidence>
<accession>A0A232FMV9</accession>
<keyword evidence="5" id="KW-1133">Transmembrane helix</keyword>
<dbReference type="InterPro" id="IPR026769">
    <property type="entry name" value="Mic13"/>
</dbReference>
<evidence type="ECO:0000313" key="9">
    <source>
        <dbReference type="EMBL" id="OXU32071.1"/>
    </source>
</evidence>
<keyword evidence="10" id="KW-1185">Reference proteome</keyword>
<evidence type="ECO:0000256" key="3">
    <source>
        <dbReference type="ARBA" id="ARBA00022692"/>
    </source>
</evidence>
<dbReference type="AlphaFoldDB" id="A0A232FMV9"/>
<evidence type="ECO:0000256" key="1">
    <source>
        <dbReference type="ARBA" id="ARBA00004434"/>
    </source>
</evidence>
<comment type="similarity">
    <text evidence="2 8">Belongs to the MICOS complex subunit Mic13 family.</text>
</comment>
<dbReference type="Proteomes" id="UP000215335">
    <property type="component" value="Unassembled WGS sequence"/>
</dbReference>
<dbReference type="OrthoDB" id="5948578at2759"/>
<dbReference type="GO" id="GO:0044284">
    <property type="term" value="C:mitochondrial crista junction"/>
    <property type="evidence" value="ECO:0007669"/>
    <property type="project" value="TreeGrafter"/>
</dbReference>
<sequence length="125" mass="13981">MGLLRFAIKSSIAGGAIYYTVQEGLWGTPEESAKLYNKLYNNISPLVRQNVPKEVVEEIHRIPNPSDFKRCVVYHWNNGVTTSIKFLSELPEHVSNGIDKIQKEIEKSNLSSGKVFAGDGVDKKC</sequence>
<dbReference type="PANTHER" id="PTHR31816">
    <property type="entry name" value="MICOS COMPLEX SUBUNIT MIC13"/>
    <property type="match status" value="1"/>
</dbReference>